<dbReference type="Proteomes" id="UP000033106">
    <property type="component" value="Chromosome"/>
</dbReference>
<evidence type="ECO:0000313" key="23">
    <source>
        <dbReference type="Proteomes" id="UP000267993"/>
    </source>
</evidence>
<evidence type="ECO:0000313" key="28">
    <source>
        <dbReference type="Proteomes" id="UP000278715"/>
    </source>
</evidence>
<proteinExistence type="predicted"/>
<dbReference type="Proteomes" id="UP000076770">
    <property type="component" value="Chromosome i"/>
</dbReference>
<evidence type="ECO:0000313" key="30">
    <source>
        <dbReference type="Proteomes" id="UP000594632"/>
    </source>
</evidence>
<reference evidence="8" key="5">
    <citation type="submission" date="2018-10" db="EMBL/GenBank/DDBJ databases">
        <authorList>
            <person name="McCarthy S."/>
            <person name="Gradnigo J."/>
            <person name="Johnson T."/>
            <person name="Payne S."/>
            <person name="Lipzen A."/>
            <person name="Schackwitz W."/>
            <person name="Martin J."/>
            <person name="Moriyama E."/>
            <person name="Blum P."/>
        </authorList>
    </citation>
    <scope>NUCLEOTIDE SEQUENCE</scope>
    <source>
        <strain evidence="7">SARC-B</strain>
        <strain evidence="8">SARC-C</strain>
        <strain evidence="9">SULA</strain>
    </source>
</reference>
<evidence type="ECO:0000313" key="24">
    <source>
        <dbReference type="Proteomes" id="UP000269431"/>
    </source>
</evidence>
<dbReference type="AlphaFoldDB" id="A0A0E3GUQ9"/>
<evidence type="ECO:0000313" key="12">
    <source>
        <dbReference type="EMBL" id="AZF73009.1"/>
    </source>
</evidence>
<gene>
    <name evidence="17" type="ORF">HFC64_11160</name>
    <name evidence="18" type="ORF">SSOP1_3271</name>
    <name evidence="9" type="ORF">SULA_0953</name>
    <name evidence="7" type="ORF">SULB_0955</name>
    <name evidence="8" type="ORF">SULC_0954</name>
    <name evidence="10" type="ORF">SULG_04675</name>
    <name evidence="11" type="ORF">SULH_04675</name>
    <name evidence="12" type="ORF">SULI_04675</name>
    <name evidence="13" type="ORF">SULM_04675</name>
    <name evidence="14" type="ORF">SULN_04675</name>
    <name evidence="15" type="ORF">SULO_04685</name>
    <name evidence="16" type="ORF">SULZ_04920</name>
</gene>
<evidence type="ECO:0000313" key="10">
    <source>
        <dbReference type="EMBL" id="AZF67769.1"/>
    </source>
</evidence>
<evidence type="ECO:0000313" key="27">
    <source>
        <dbReference type="Proteomes" id="UP000275843"/>
    </source>
</evidence>
<dbReference type="InterPro" id="IPR020846">
    <property type="entry name" value="MFS_dom"/>
</dbReference>
<feature type="transmembrane region" description="Helical" evidence="5">
    <location>
        <begin position="153"/>
        <end position="177"/>
    </location>
</feature>
<dbReference type="EMBL" id="CP033237">
    <property type="protein sequence ID" value="AZF73009.1"/>
    <property type="molecule type" value="Genomic_DNA"/>
</dbReference>
<reference evidence="23 24" key="4">
    <citation type="journal article" date="2018" name="Proc. Natl. Acad. Sci. U.S.A.">
        <title>Nonmutational mechanism of inheritance in the Archaeon Sulfolobus solfataricus.</title>
        <authorList>
            <person name="Payne S."/>
            <person name="McCarthy S."/>
            <person name="Johnson T."/>
            <person name="North E."/>
            <person name="Blum P."/>
        </authorList>
    </citation>
    <scope>NUCLEOTIDE SEQUENCE [LARGE SCALE GENOMIC DNA]</scope>
    <source>
        <strain evidence="11 23">SARC-H</strain>
        <strain evidence="12 27">SARC-I</strain>
        <strain evidence="14 28">SARC-N</strain>
        <strain evidence="15 29">SARC-O</strain>
        <strain evidence="16 24">SUL120</strain>
        <strain evidence="10 25">SULG</strain>
        <strain evidence="13 26">SULM</strain>
    </source>
</reference>
<evidence type="ECO:0000256" key="3">
    <source>
        <dbReference type="ARBA" id="ARBA00022989"/>
    </source>
</evidence>
<dbReference type="GO" id="GO:0016020">
    <property type="term" value="C:membrane"/>
    <property type="evidence" value="ECO:0007669"/>
    <property type="project" value="UniProtKB-SubCell"/>
</dbReference>
<keyword evidence="4 5" id="KW-0472">Membrane</keyword>
<keyword evidence="3 5" id="KW-1133">Transmembrane helix</keyword>
<dbReference type="Proteomes" id="UP000278715">
    <property type="component" value="Chromosome"/>
</dbReference>
<dbReference type="KEGG" id="ssol:SULB_0955"/>
<dbReference type="GO" id="GO:0022857">
    <property type="term" value="F:transmembrane transporter activity"/>
    <property type="evidence" value="ECO:0007669"/>
    <property type="project" value="InterPro"/>
</dbReference>
<dbReference type="PROSITE" id="PS50850">
    <property type="entry name" value="MFS"/>
    <property type="match status" value="1"/>
</dbReference>
<evidence type="ECO:0000259" key="6">
    <source>
        <dbReference type="PROSITE" id="PS50850"/>
    </source>
</evidence>
<dbReference type="EMBL" id="CP033236">
    <property type="protein sequence ID" value="AZF70389.1"/>
    <property type="molecule type" value="Genomic_DNA"/>
</dbReference>
<feature type="transmembrane region" description="Helical" evidence="5">
    <location>
        <begin position="329"/>
        <end position="348"/>
    </location>
</feature>
<dbReference type="EMBL" id="CP033241">
    <property type="protein sequence ID" value="AZF83487.1"/>
    <property type="molecule type" value="Genomic_DNA"/>
</dbReference>
<feature type="transmembrane region" description="Helical" evidence="5">
    <location>
        <begin position="67"/>
        <end position="87"/>
    </location>
</feature>
<protein>
    <submittedName>
        <fullName evidence="8">MFS transporter</fullName>
    </submittedName>
</protein>
<dbReference type="Proteomes" id="UP000267993">
    <property type="component" value="Chromosome"/>
</dbReference>
<evidence type="ECO:0000313" key="18">
    <source>
        <dbReference type="EMBL" id="SAI86825.1"/>
    </source>
</evidence>
<dbReference type="PROSITE" id="PS00217">
    <property type="entry name" value="SUGAR_TRANSPORT_2"/>
    <property type="match status" value="1"/>
</dbReference>
<dbReference type="KEGG" id="ssof:SULC_0954"/>
<dbReference type="Proteomes" id="UP000594632">
    <property type="component" value="Chromosome"/>
</dbReference>
<name>A0A0E3GUQ9_SACSO</name>
<dbReference type="EMBL" id="CP033240">
    <property type="protein sequence ID" value="AZF80847.1"/>
    <property type="molecule type" value="Genomic_DNA"/>
</dbReference>
<evidence type="ECO:0000313" key="15">
    <source>
        <dbReference type="EMBL" id="AZF80847.1"/>
    </source>
</evidence>
<feature type="transmembrane region" description="Helical" evidence="5">
    <location>
        <begin position="183"/>
        <end position="202"/>
    </location>
</feature>
<reference evidence="18" key="2">
    <citation type="submission" date="2016-04" db="EMBL/GenBank/DDBJ databases">
        <authorList>
            <person name="Evans L.H."/>
            <person name="Alamgir A."/>
            <person name="Owens N."/>
            <person name="Weber N.D."/>
            <person name="Virtaneva K."/>
            <person name="Barbian K."/>
            <person name="Babar A."/>
            <person name="Rosenke K."/>
        </authorList>
    </citation>
    <scope>NUCLEOTIDE SEQUENCE</scope>
    <source>
        <strain evidence="18">P1</strain>
    </source>
</reference>
<dbReference type="EMBL" id="CP050869">
    <property type="protein sequence ID" value="QPG50283.1"/>
    <property type="molecule type" value="Genomic_DNA"/>
</dbReference>
<comment type="subcellular location">
    <subcellularLocation>
        <location evidence="1">Membrane</location>
        <topology evidence="1">Multi-pass membrane protein</topology>
    </subcellularLocation>
</comment>
<dbReference type="Pfam" id="PF00083">
    <property type="entry name" value="Sugar_tr"/>
    <property type="match status" value="1"/>
</dbReference>
<evidence type="ECO:0000313" key="29">
    <source>
        <dbReference type="Proteomes" id="UP000282269"/>
    </source>
</evidence>
<dbReference type="InterPro" id="IPR005828">
    <property type="entry name" value="MFS_sugar_transport-like"/>
</dbReference>
<dbReference type="EMBL" id="CP011055">
    <property type="protein sequence ID" value="AKA73302.1"/>
    <property type="molecule type" value="Genomic_DNA"/>
</dbReference>
<dbReference type="EMBL" id="LT549890">
    <property type="protein sequence ID" value="SAI86825.1"/>
    <property type="molecule type" value="Genomic_DNA"/>
</dbReference>
<dbReference type="EMBL" id="CP033235">
    <property type="protein sequence ID" value="AZF67769.1"/>
    <property type="molecule type" value="Genomic_DNA"/>
</dbReference>
<evidence type="ECO:0000313" key="19">
    <source>
        <dbReference type="Proteomes" id="UP000033057"/>
    </source>
</evidence>
<reference evidence="22" key="3">
    <citation type="submission" date="2016-04" db="EMBL/GenBank/DDBJ databases">
        <authorList>
            <person name="Shah S.A."/>
            <person name="Garrett R.A."/>
        </authorList>
    </citation>
    <scope>NUCLEOTIDE SEQUENCE [LARGE SCALE GENOMIC DNA]</scope>
    <source>
        <strain evidence="22">ATCC 35091 / DSM 1616 / JCM 8930 / NBRC 15331 / P1</strain>
    </source>
</reference>
<dbReference type="EMBL" id="CP033238">
    <property type="protein sequence ID" value="AZF75633.1"/>
    <property type="molecule type" value="Genomic_DNA"/>
</dbReference>
<feature type="transmembrane region" description="Helical" evidence="5">
    <location>
        <begin position="395"/>
        <end position="415"/>
    </location>
</feature>
<dbReference type="EMBL" id="CP033239">
    <property type="protein sequence ID" value="AZF78241.1"/>
    <property type="molecule type" value="Genomic_DNA"/>
</dbReference>
<evidence type="ECO:0000313" key="14">
    <source>
        <dbReference type="EMBL" id="AZF78241.1"/>
    </source>
</evidence>
<evidence type="ECO:0000313" key="11">
    <source>
        <dbReference type="EMBL" id="AZF70389.1"/>
    </source>
</evidence>
<evidence type="ECO:0000313" key="8">
    <source>
        <dbReference type="EMBL" id="AKA76001.1"/>
    </source>
</evidence>
<accession>A0A0E3GUQ9</accession>
<dbReference type="Proteomes" id="UP000269431">
    <property type="component" value="Chromosome"/>
</dbReference>
<dbReference type="Proteomes" id="UP000273443">
    <property type="component" value="Chromosome"/>
</dbReference>
<dbReference type="Gene3D" id="1.20.1250.20">
    <property type="entry name" value="MFS general substrate transporter like domains"/>
    <property type="match status" value="1"/>
</dbReference>
<dbReference type="InterPro" id="IPR036259">
    <property type="entry name" value="MFS_trans_sf"/>
</dbReference>
<evidence type="ECO:0000256" key="2">
    <source>
        <dbReference type="ARBA" id="ARBA00022692"/>
    </source>
</evidence>
<dbReference type="Proteomes" id="UP000033085">
    <property type="component" value="Chromosome"/>
</dbReference>
<dbReference type="PATRIC" id="fig|2287.6.peg.1011"/>
<dbReference type="EMBL" id="CP011057">
    <property type="protein sequence ID" value="AKA78694.1"/>
    <property type="molecule type" value="Genomic_DNA"/>
</dbReference>
<dbReference type="PANTHER" id="PTHR24064">
    <property type="entry name" value="SOLUTE CARRIER FAMILY 22 MEMBER"/>
    <property type="match status" value="1"/>
</dbReference>
<evidence type="ECO:0000313" key="16">
    <source>
        <dbReference type="EMBL" id="AZF83487.1"/>
    </source>
</evidence>
<evidence type="ECO:0000313" key="20">
    <source>
        <dbReference type="Proteomes" id="UP000033085"/>
    </source>
</evidence>
<evidence type="ECO:0000313" key="22">
    <source>
        <dbReference type="Proteomes" id="UP000076770"/>
    </source>
</evidence>
<evidence type="ECO:0000256" key="1">
    <source>
        <dbReference type="ARBA" id="ARBA00004141"/>
    </source>
</evidence>
<feature type="transmembrane region" description="Helical" evidence="5">
    <location>
        <begin position="300"/>
        <end position="317"/>
    </location>
</feature>
<dbReference type="SUPFAM" id="SSF103473">
    <property type="entry name" value="MFS general substrate transporter"/>
    <property type="match status" value="1"/>
</dbReference>
<dbReference type="InterPro" id="IPR005829">
    <property type="entry name" value="Sugar_transporter_CS"/>
</dbReference>
<dbReference type="GeneID" id="1453198"/>
<evidence type="ECO:0000313" key="7">
    <source>
        <dbReference type="EMBL" id="AKA73302.1"/>
    </source>
</evidence>
<dbReference type="RefSeq" id="WP_009991711.1">
    <property type="nucleotide sequence ID" value="NZ_CP011055.2"/>
</dbReference>
<dbReference type="CDD" id="cd17364">
    <property type="entry name" value="MFS_PhT"/>
    <property type="match status" value="1"/>
</dbReference>
<dbReference type="Proteomes" id="UP000275843">
    <property type="component" value="Chromosome"/>
</dbReference>
<feature type="domain" description="Major facilitator superfamily (MFS) profile" evidence="6">
    <location>
        <begin position="25"/>
        <end position="450"/>
    </location>
</feature>
<feature type="transmembrane region" description="Helical" evidence="5">
    <location>
        <begin position="25"/>
        <end position="47"/>
    </location>
</feature>
<dbReference type="GeneID" id="44128899"/>
<dbReference type="OrthoDB" id="117970at2157"/>
<feature type="transmembrane region" description="Helical" evidence="5">
    <location>
        <begin position="94"/>
        <end position="112"/>
    </location>
</feature>
<reference evidence="19 20" key="1">
    <citation type="journal article" date="2015" name="Genome Announc.">
        <title>Complete Genome Sequence of Sulfolobus solfataricus Strain 98/2 and Evolved Derivatives.</title>
        <authorList>
            <person name="McCarthy S."/>
            <person name="Gradnigo J."/>
            <person name="Johnson T."/>
            <person name="Payne S."/>
            <person name="Lipzen A."/>
            <person name="Martin J."/>
            <person name="Schackwitz W."/>
            <person name="Moriyama E."/>
            <person name="Blum P."/>
        </authorList>
    </citation>
    <scope>NUCLEOTIDE SEQUENCE [LARGE SCALE GENOMIC DNA]</scope>
    <source>
        <strain evidence="19">98/2 SULC</strain>
        <strain evidence="7">SARC-B</strain>
        <strain evidence="8">SARC-C</strain>
        <strain evidence="9 21">SULA</strain>
        <strain evidence="20">SULB</strain>
    </source>
</reference>
<evidence type="ECO:0000313" key="26">
    <source>
        <dbReference type="Proteomes" id="UP000273443"/>
    </source>
</evidence>
<evidence type="ECO:0000313" key="25">
    <source>
        <dbReference type="Proteomes" id="UP000273194"/>
    </source>
</evidence>
<dbReference type="Proteomes" id="UP000282269">
    <property type="component" value="Chromosome"/>
</dbReference>
<feature type="transmembrane region" description="Helical" evidence="5">
    <location>
        <begin position="354"/>
        <end position="374"/>
    </location>
</feature>
<evidence type="ECO:0000313" key="21">
    <source>
        <dbReference type="Proteomes" id="UP000033106"/>
    </source>
</evidence>
<evidence type="ECO:0000313" key="13">
    <source>
        <dbReference type="EMBL" id="AZF75633.1"/>
    </source>
</evidence>
<evidence type="ECO:0000313" key="9">
    <source>
        <dbReference type="EMBL" id="AKA78694.1"/>
    </source>
</evidence>
<dbReference type="PROSITE" id="PS00216">
    <property type="entry name" value="SUGAR_TRANSPORT_1"/>
    <property type="match status" value="1"/>
</dbReference>
<feature type="transmembrane region" description="Helical" evidence="5">
    <location>
        <begin position="427"/>
        <end position="446"/>
    </location>
</feature>
<evidence type="ECO:0000256" key="4">
    <source>
        <dbReference type="ARBA" id="ARBA00023136"/>
    </source>
</evidence>
<feature type="transmembrane region" description="Helical" evidence="5">
    <location>
        <begin position="253"/>
        <end position="280"/>
    </location>
</feature>
<organism evidence="8 19">
    <name type="scientific">Saccharolobus solfataricus</name>
    <name type="common">Sulfolobus solfataricus</name>
    <dbReference type="NCBI Taxonomy" id="2287"/>
    <lineage>
        <taxon>Archaea</taxon>
        <taxon>Thermoproteota</taxon>
        <taxon>Thermoprotei</taxon>
        <taxon>Sulfolobales</taxon>
        <taxon>Sulfolobaceae</taxon>
        <taxon>Saccharolobus</taxon>
    </lineage>
</organism>
<keyword evidence="2 5" id="KW-0812">Transmembrane</keyword>
<dbReference type="KEGG" id="ssoa:SULA_0953"/>
<evidence type="ECO:0000313" key="17">
    <source>
        <dbReference type="EMBL" id="QPG50283.1"/>
    </source>
</evidence>
<dbReference type="EMBL" id="CP011056">
    <property type="protein sequence ID" value="AKA76001.1"/>
    <property type="molecule type" value="Genomic_DNA"/>
</dbReference>
<sequence length="471" mass="50732">MDKGISKTPFGSIDSLKLTFNHIKVWYTSGMGFFTDAYDLFIISAILDVLLQLHDPNFPLNSVTEGLLASSALWAAIIGQLVFGFLGDKIGRKAIYGVEAILMTVGALLSALSPNIYWLIIFRSIMGLGIGGDYPISATIMSEYANVKDRGKLIALVFANQGLGSLAAVSVGIGSVLAFPLDISWRVMAAIGAIPAATVIYLRRKTPETPRYSMLVKGNVQEAKKAAEFLGAKIEEKRAYSKPLSLSEFLSKYWLILIGTAVPWFILDIAFYGTGIYSGAITQLILGKPTSIANLILEQGLPYMVGFFGYFTAVALMDKLGRKIIQLQGFILMTIIYAVVSSFLIVSGTKVVGLTIPAGIGFLIYALSFFFIDFGPNTTTFILPAEAYPTRARTTGHGISAASGKLGAAITTYLFPSLLASMGIKNILLMLSALSLVGAIVTIIAVKETKGKSLEEISKEEVIVQEEQFST</sequence>
<reference evidence="17 30" key="6">
    <citation type="journal article" date="2020" name="Nat. Commun.">
        <title>The structures of two archaeal type IV pili illuminate evolutionary relationships.</title>
        <authorList>
            <person name="Wang F."/>
            <person name="Baquero D.P."/>
            <person name="Su Z."/>
            <person name="Beltran L.C."/>
            <person name="Prangishvili D."/>
            <person name="Krupovic M."/>
            <person name="Egelman E.H."/>
        </authorList>
    </citation>
    <scope>NUCLEOTIDE SEQUENCE [LARGE SCALE GENOMIC DNA]</scope>
    <source>
        <strain evidence="17 30">POZ149</strain>
    </source>
</reference>
<dbReference type="Proteomes" id="UP000273194">
    <property type="component" value="Chromosome"/>
</dbReference>
<evidence type="ECO:0000256" key="5">
    <source>
        <dbReference type="SAM" id="Phobius"/>
    </source>
</evidence>
<dbReference type="OMA" id="DKMWRVV"/>
<dbReference type="Proteomes" id="UP000033057">
    <property type="component" value="Chromosome"/>
</dbReference>